<dbReference type="EMBL" id="KQ947420">
    <property type="protein sequence ID" value="KUJ14425.1"/>
    <property type="molecule type" value="Genomic_DNA"/>
</dbReference>
<dbReference type="GeneID" id="28825113"/>
<sequence length="333" mass="38099">MCNDTEAVTNPTAIEAEADDYAYDSGFGEDFNSSTASIGSSIMKYREENGRTYHAYKEGIYAFPNDDPEADRLDLQHHLYNLTFEGKLFTAPIPKEKKFNRVLDVGTGTGIWAIDFGDEHPEATVLGIDLSPIQPSFIPPNVTFQIDDAEEPWTYSYKFDFIYSRMMTASFKDWPKFFEQTLNFLTPGSYLELSDLCFPMKSDDGTLLPTSAITKWSNLFLEAAETAGRIINSAKFYKTQMEAAGFVDVVEKVYKWPTNRWPKDKKIKDLGMWNHENITPSLEGLSMGLFTRVLGWQKLEVDAFLAQVRNEMKDTRIHAYFPIYVVYGRRPEE</sequence>
<name>A0A194X2K7_MOLSC</name>
<dbReference type="GO" id="GO:0008168">
    <property type="term" value="F:methyltransferase activity"/>
    <property type="evidence" value="ECO:0007669"/>
    <property type="project" value="UniProtKB-KW"/>
</dbReference>
<evidence type="ECO:0000313" key="1">
    <source>
        <dbReference type="EMBL" id="KUJ14425.1"/>
    </source>
</evidence>
<dbReference type="InParanoid" id="A0A194X2K7"/>
<reference evidence="1 2" key="1">
    <citation type="submission" date="2015-10" db="EMBL/GenBank/DDBJ databases">
        <title>Full genome of DAOMC 229536 Phialocephala scopiformis, a fungal endophyte of spruce producing the potent anti-insectan compound rugulosin.</title>
        <authorList>
            <consortium name="DOE Joint Genome Institute"/>
            <person name="Walker A.K."/>
            <person name="Frasz S.L."/>
            <person name="Seifert K.A."/>
            <person name="Miller J.D."/>
            <person name="Mondo S.J."/>
            <person name="Labutti K."/>
            <person name="Lipzen A."/>
            <person name="Dockter R."/>
            <person name="Kennedy M."/>
            <person name="Grigoriev I.V."/>
            <person name="Spatafora J.W."/>
        </authorList>
    </citation>
    <scope>NUCLEOTIDE SEQUENCE [LARGE SCALE GENOMIC DNA]</scope>
    <source>
        <strain evidence="1 2">CBS 120377</strain>
    </source>
</reference>
<dbReference type="OrthoDB" id="2013972at2759"/>
<dbReference type="Gene3D" id="3.40.50.150">
    <property type="entry name" value="Vaccinia Virus protein VP39"/>
    <property type="match status" value="1"/>
</dbReference>
<dbReference type="PANTHER" id="PTHR43591:SF31">
    <property type="entry name" value="LAEA-LIKE, PUTATIVE (AFU_ORTHOLOGUE AFUA_8G01930)-RELATED"/>
    <property type="match status" value="1"/>
</dbReference>
<dbReference type="KEGG" id="psco:LY89DRAFT_686898"/>
<keyword evidence="1" id="KW-0489">Methyltransferase</keyword>
<gene>
    <name evidence="1" type="ORF">LY89DRAFT_686898</name>
</gene>
<dbReference type="RefSeq" id="XP_018068780.1">
    <property type="nucleotide sequence ID" value="XM_018215387.1"/>
</dbReference>
<dbReference type="Pfam" id="PF13489">
    <property type="entry name" value="Methyltransf_23"/>
    <property type="match status" value="1"/>
</dbReference>
<keyword evidence="2" id="KW-1185">Reference proteome</keyword>
<dbReference type="GO" id="GO:0032259">
    <property type="term" value="P:methylation"/>
    <property type="evidence" value="ECO:0007669"/>
    <property type="project" value="UniProtKB-KW"/>
</dbReference>
<evidence type="ECO:0000313" key="2">
    <source>
        <dbReference type="Proteomes" id="UP000070700"/>
    </source>
</evidence>
<protein>
    <submittedName>
        <fullName evidence="1">S-adenosyl-L-methionine-dependent methyltransferase</fullName>
    </submittedName>
</protein>
<dbReference type="Proteomes" id="UP000070700">
    <property type="component" value="Unassembled WGS sequence"/>
</dbReference>
<dbReference type="SUPFAM" id="SSF53335">
    <property type="entry name" value="S-adenosyl-L-methionine-dependent methyltransferases"/>
    <property type="match status" value="1"/>
</dbReference>
<dbReference type="InterPro" id="IPR029063">
    <property type="entry name" value="SAM-dependent_MTases_sf"/>
</dbReference>
<organism evidence="1 2">
    <name type="scientific">Mollisia scopiformis</name>
    <name type="common">Conifer needle endophyte fungus</name>
    <name type="synonym">Phialocephala scopiformis</name>
    <dbReference type="NCBI Taxonomy" id="149040"/>
    <lineage>
        <taxon>Eukaryota</taxon>
        <taxon>Fungi</taxon>
        <taxon>Dikarya</taxon>
        <taxon>Ascomycota</taxon>
        <taxon>Pezizomycotina</taxon>
        <taxon>Leotiomycetes</taxon>
        <taxon>Helotiales</taxon>
        <taxon>Mollisiaceae</taxon>
        <taxon>Mollisia</taxon>
    </lineage>
</organism>
<dbReference type="AlphaFoldDB" id="A0A194X2K7"/>
<dbReference type="PANTHER" id="PTHR43591">
    <property type="entry name" value="METHYLTRANSFERASE"/>
    <property type="match status" value="1"/>
</dbReference>
<keyword evidence="1" id="KW-0808">Transferase</keyword>
<accession>A0A194X2K7</accession>
<proteinExistence type="predicted"/>
<dbReference type="CDD" id="cd02440">
    <property type="entry name" value="AdoMet_MTases"/>
    <property type="match status" value="1"/>
</dbReference>